<dbReference type="PANTHER" id="PTHR21716">
    <property type="entry name" value="TRANSMEMBRANE PROTEIN"/>
    <property type="match status" value="1"/>
</dbReference>
<evidence type="ECO:0000256" key="5">
    <source>
        <dbReference type="ARBA" id="ARBA00023136"/>
    </source>
</evidence>
<dbReference type="GO" id="GO:0016020">
    <property type="term" value="C:membrane"/>
    <property type="evidence" value="ECO:0007669"/>
    <property type="project" value="UniProtKB-SubCell"/>
</dbReference>
<protein>
    <submittedName>
        <fullName evidence="7">AI-2E family transporter</fullName>
    </submittedName>
    <submittedName>
        <fullName evidence="8">Putative inner membrane protein</fullName>
    </submittedName>
</protein>
<evidence type="ECO:0000313" key="10">
    <source>
        <dbReference type="Proteomes" id="UP000219259"/>
    </source>
</evidence>
<evidence type="ECO:0000313" key="7">
    <source>
        <dbReference type="EMBL" id="PDP44519.1"/>
    </source>
</evidence>
<dbReference type="OrthoDB" id="9773730at2"/>
<feature type="transmembrane region" description="Helical" evidence="6">
    <location>
        <begin position="198"/>
        <end position="219"/>
    </location>
</feature>
<comment type="similarity">
    <text evidence="2">Belongs to the autoinducer-2 exporter (AI-2E) (TC 2.A.86) family.</text>
</comment>
<evidence type="ECO:0000256" key="2">
    <source>
        <dbReference type="ARBA" id="ARBA00009773"/>
    </source>
</evidence>
<dbReference type="EMBL" id="FMMM01000054">
    <property type="protein sequence ID" value="SCQ21623.1"/>
    <property type="molecule type" value="Genomic_DNA"/>
</dbReference>
<keyword evidence="5 6" id="KW-0472">Membrane</keyword>
<evidence type="ECO:0000256" key="4">
    <source>
        <dbReference type="ARBA" id="ARBA00022989"/>
    </source>
</evidence>
<evidence type="ECO:0000313" key="9">
    <source>
        <dbReference type="Proteomes" id="UP000182057"/>
    </source>
</evidence>
<dbReference type="GeneID" id="34758839"/>
<keyword evidence="3 6" id="KW-0812">Transmembrane</keyword>
<evidence type="ECO:0000256" key="6">
    <source>
        <dbReference type="SAM" id="Phobius"/>
    </source>
</evidence>
<organism evidence="8 9">
    <name type="scientific">Tannerella forsythia</name>
    <name type="common">Bacteroides forsythus</name>
    <dbReference type="NCBI Taxonomy" id="28112"/>
    <lineage>
        <taxon>Bacteria</taxon>
        <taxon>Pseudomonadati</taxon>
        <taxon>Bacteroidota</taxon>
        <taxon>Bacteroidia</taxon>
        <taxon>Bacteroidales</taxon>
        <taxon>Tannerellaceae</taxon>
        <taxon>Tannerella</taxon>
    </lineage>
</organism>
<dbReference type="Proteomes" id="UP000182057">
    <property type="component" value="Unassembled WGS sequence"/>
</dbReference>
<feature type="transmembrane region" description="Helical" evidence="6">
    <location>
        <begin position="62"/>
        <end position="84"/>
    </location>
</feature>
<dbReference type="PANTHER" id="PTHR21716:SF4">
    <property type="entry name" value="TRANSMEMBRANE PROTEIN 245"/>
    <property type="match status" value="1"/>
</dbReference>
<dbReference type="Pfam" id="PF01594">
    <property type="entry name" value="AI-2E_transport"/>
    <property type="match status" value="1"/>
</dbReference>
<feature type="transmembrane region" description="Helical" evidence="6">
    <location>
        <begin position="262"/>
        <end position="284"/>
    </location>
</feature>
<dbReference type="RefSeq" id="WP_041590768.1">
    <property type="nucleotide sequence ID" value="NZ_CAJPTF010000001.1"/>
</dbReference>
<dbReference type="Proteomes" id="UP000219259">
    <property type="component" value="Unassembled WGS sequence"/>
</dbReference>
<reference evidence="8 9" key="1">
    <citation type="submission" date="2016-09" db="EMBL/GenBank/DDBJ databases">
        <authorList>
            <person name="Capua I."/>
            <person name="De Benedictis P."/>
            <person name="Joannis T."/>
            <person name="Lombin L.H."/>
            <person name="Cattoli G."/>
        </authorList>
    </citation>
    <scope>NUCLEOTIDE SEQUENCE [LARGE SCALE GENOMIC DNA]</scope>
    <source>
        <strain evidence="8 9">UB20</strain>
    </source>
</reference>
<proteinExistence type="inferred from homology"/>
<name>A0A1D3UNH7_TANFO</name>
<feature type="transmembrane region" description="Helical" evidence="6">
    <location>
        <begin position="32"/>
        <end position="50"/>
    </location>
</feature>
<reference evidence="7 10" key="2">
    <citation type="submission" date="2017-09" db="EMBL/GenBank/DDBJ databases">
        <title>Phase variable restriction modification systems are present in the genome sequences of periodontal pathogens Prevotella intermedia, Tannerella forsythia and Porphyromonas gingivalis.</title>
        <authorList>
            <person name="Haigh R.D."/>
            <person name="Crawford L."/>
            <person name="Ralph J."/>
            <person name="Wanford J."/>
            <person name="Vartoukian S.R."/>
            <person name="Hijazib K."/>
            <person name="Wade W."/>
            <person name="Oggioni M.R."/>
        </authorList>
    </citation>
    <scope>NUCLEOTIDE SEQUENCE [LARGE SCALE GENOMIC DNA]</scope>
    <source>
        <strain evidence="7 10">WW11663</strain>
    </source>
</reference>
<evidence type="ECO:0000313" key="8">
    <source>
        <dbReference type="EMBL" id="SCQ21623.1"/>
    </source>
</evidence>
<feature type="transmembrane region" description="Helical" evidence="6">
    <location>
        <begin position="9"/>
        <end position="26"/>
    </location>
</feature>
<gene>
    <name evidence="7" type="ORF">CLI86_03550</name>
    <name evidence="8" type="ORF">TFUB20_01439</name>
</gene>
<evidence type="ECO:0000256" key="3">
    <source>
        <dbReference type="ARBA" id="ARBA00022692"/>
    </source>
</evidence>
<dbReference type="EMBL" id="NSLJ01000006">
    <property type="protein sequence ID" value="PDP44519.1"/>
    <property type="molecule type" value="Genomic_DNA"/>
</dbReference>
<sequence>MASTGKEKYWKYSLGILILLLGWVIIKELWMFVNGLLGAFTIFVMVRRQMIYLTEKKKMNHVLATILILFEVAAVITVPLYFMIRALLGKVQNIDMDISSLQKMIENLEIQLRQRFGYDLFSSENLTTATGYISTVIQYLISQMSSMVVTVVVLIFLLYFILLNFRTIEQYFYELLPFSPENRKNITSEVYVMVRSNAIGIPLLAIIQGLIAYIGYLIFGVPSALLFGFLTCFSTIIPIVGTGIVWVPIVVYLMMVGDWTNAIGLGAFCAIILTNIDNVIRFILQKKLADTHPLITVFGVIFGLSVFGFWGIIFGPLLLSIFFLLVKMFKTEYLDKGNM</sequence>
<dbReference type="AlphaFoldDB" id="A0A1D3UNH7"/>
<feature type="transmembrane region" description="Helical" evidence="6">
    <location>
        <begin position="136"/>
        <end position="162"/>
    </location>
</feature>
<accession>A0A1D3UNH7</accession>
<keyword evidence="4 6" id="KW-1133">Transmembrane helix</keyword>
<feature type="transmembrane region" description="Helical" evidence="6">
    <location>
        <begin position="225"/>
        <end position="255"/>
    </location>
</feature>
<comment type="subcellular location">
    <subcellularLocation>
        <location evidence="1">Membrane</location>
        <topology evidence="1">Multi-pass membrane protein</topology>
    </subcellularLocation>
</comment>
<dbReference type="InterPro" id="IPR002549">
    <property type="entry name" value="AI-2E-like"/>
</dbReference>
<feature type="transmembrane region" description="Helical" evidence="6">
    <location>
        <begin position="296"/>
        <end position="326"/>
    </location>
</feature>
<evidence type="ECO:0000256" key="1">
    <source>
        <dbReference type="ARBA" id="ARBA00004141"/>
    </source>
</evidence>